<accession>A0A803NJI0</accession>
<feature type="compositionally biased region" description="Polar residues" evidence="1">
    <location>
        <begin position="212"/>
        <end position="222"/>
    </location>
</feature>
<feature type="region of interest" description="Disordered" evidence="1">
    <location>
        <begin position="64"/>
        <end position="90"/>
    </location>
</feature>
<dbReference type="AlphaFoldDB" id="A0A803NJI0"/>
<feature type="region of interest" description="Disordered" evidence="1">
    <location>
        <begin position="207"/>
        <end position="226"/>
    </location>
</feature>
<dbReference type="Proteomes" id="UP000596661">
    <property type="component" value="Chromosome 1"/>
</dbReference>
<dbReference type="EnsemblPlants" id="evm.model.01.2045">
    <property type="protein sequence ID" value="cds.evm.model.01.2045"/>
    <property type="gene ID" value="evm.TU.01.2045"/>
</dbReference>
<reference evidence="2" key="1">
    <citation type="submission" date="2018-11" db="EMBL/GenBank/DDBJ databases">
        <authorList>
            <person name="Grassa J C."/>
        </authorList>
    </citation>
    <scope>NUCLEOTIDE SEQUENCE [LARGE SCALE GENOMIC DNA]</scope>
</reference>
<keyword evidence="3" id="KW-1185">Reference proteome</keyword>
<reference evidence="2" key="2">
    <citation type="submission" date="2021-03" db="UniProtKB">
        <authorList>
            <consortium name="EnsemblPlants"/>
        </authorList>
    </citation>
    <scope>IDENTIFICATION</scope>
</reference>
<feature type="compositionally biased region" description="Polar residues" evidence="1">
    <location>
        <begin position="330"/>
        <end position="344"/>
    </location>
</feature>
<feature type="region of interest" description="Disordered" evidence="1">
    <location>
        <begin position="322"/>
        <end position="344"/>
    </location>
</feature>
<dbReference type="EMBL" id="UZAU01000056">
    <property type="status" value="NOT_ANNOTATED_CDS"/>
    <property type="molecule type" value="Genomic_DNA"/>
</dbReference>
<proteinExistence type="predicted"/>
<sequence length="344" mass="38446">MEDEKKKTSFPSNYVTLCQLQERWLKEKQLKQQQEQDHHNAVTRTGNKLQKEVVGEGIEVQFPLANDEKGEMKKRGNQRSRPKKGEFRAERADIDTKFRVSSAMVEKEVAGKEVVVQTPLTEGNRKDISGMRNRRIGKISTRIKAKVGDSSMIYVRVEKGIPENEAVAVNVNVNENGEKEQVSGRRSTESRVSASANGRKIYLTLEEGHSVNHGSRSENQAEGSDLNHTADVVLKLGGLPGTRSDLKAEIENNGFDQIDTIVPKFSVFSLNGGTGENGNGLRRTSAHHYRGYRESSRYGYKSFPGRAVHKLENTRMVWMKKEEVSGGNVSGTQKPSSRRPNSGF</sequence>
<evidence type="ECO:0000313" key="3">
    <source>
        <dbReference type="Proteomes" id="UP000596661"/>
    </source>
</evidence>
<protein>
    <submittedName>
        <fullName evidence="2">Uncharacterized protein</fullName>
    </submittedName>
</protein>
<evidence type="ECO:0000256" key="1">
    <source>
        <dbReference type="SAM" id="MobiDB-lite"/>
    </source>
</evidence>
<feature type="region of interest" description="Disordered" evidence="1">
    <location>
        <begin position="29"/>
        <end position="50"/>
    </location>
</feature>
<evidence type="ECO:0000313" key="2">
    <source>
        <dbReference type="EnsemblPlants" id="cds.evm.model.01.2045"/>
    </source>
</evidence>
<name>A0A803NJI0_CANSA</name>
<feature type="compositionally biased region" description="Basic and acidic residues" evidence="1">
    <location>
        <begin position="29"/>
        <end position="40"/>
    </location>
</feature>
<dbReference type="Gramene" id="evm.model.01.2045">
    <property type="protein sequence ID" value="cds.evm.model.01.2045"/>
    <property type="gene ID" value="evm.TU.01.2045"/>
</dbReference>
<dbReference type="OMA" id="RTEDRTM"/>
<organism evidence="2 3">
    <name type="scientific">Cannabis sativa</name>
    <name type="common">Hemp</name>
    <name type="synonym">Marijuana</name>
    <dbReference type="NCBI Taxonomy" id="3483"/>
    <lineage>
        <taxon>Eukaryota</taxon>
        <taxon>Viridiplantae</taxon>
        <taxon>Streptophyta</taxon>
        <taxon>Embryophyta</taxon>
        <taxon>Tracheophyta</taxon>
        <taxon>Spermatophyta</taxon>
        <taxon>Magnoliopsida</taxon>
        <taxon>eudicotyledons</taxon>
        <taxon>Gunneridae</taxon>
        <taxon>Pentapetalae</taxon>
        <taxon>rosids</taxon>
        <taxon>fabids</taxon>
        <taxon>Rosales</taxon>
        <taxon>Cannabaceae</taxon>
        <taxon>Cannabis</taxon>
    </lineage>
</organism>